<evidence type="ECO:0000259" key="1">
    <source>
        <dbReference type="Pfam" id="PF23634"/>
    </source>
</evidence>
<feature type="non-terminal residue" evidence="2">
    <location>
        <position position="1"/>
    </location>
</feature>
<dbReference type="Pfam" id="PF23634">
    <property type="entry name" value="PH_CERLI1"/>
    <property type="match status" value="1"/>
</dbReference>
<sequence>VDTNRVGYIRLEYVVNVYSDVYSHKYFYIKYRKKREKKENYLYLKTMDKDRNIWVNVIHDFIILTSNYRREKKNKRNKIKGLQNNYEEGGASKEVVEINNKLSHSLSKNSMKIKYLNKKNVVETSSNIDNEENYTKSPELGHVVKDMGKNMYNYSD</sequence>
<proteinExistence type="predicted"/>
<accession>A0A1A8X9C6</accession>
<evidence type="ECO:0000313" key="3">
    <source>
        <dbReference type="Proteomes" id="UP000078597"/>
    </source>
</evidence>
<dbReference type="AlphaFoldDB" id="A0A1A8X9C6"/>
<name>A0A1A8X9C6_PLAMA</name>
<dbReference type="VEuPathDB" id="PlasmoDB:PmUG01_04021700"/>
<organism evidence="2 3">
    <name type="scientific">Plasmodium malariae</name>
    <dbReference type="NCBI Taxonomy" id="5858"/>
    <lineage>
        <taxon>Eukaryota</taxon>
        <taxon>Sar</taxon>
        <taxon>Alveolata</taxon>
        <taxon>Apicomplexa</taxon>
        <taxon>Aconoidasida</taxon>
        <taxon>Haemosporida</taxon>
        <taxon>Plasmodiidae</taxon>
        <taxon>Plasmodium</taxon>
        <taxon>Plasmodium (Plasmodium)</taxon>
    </lineage>
</organism>
<evidence type="ECO:0000313" key="2">
    <source>
        <dbReference type="EMBL" id="SBT00429.1"/>
    </source>
</evidence>
<dbReference type="Proteomes" id="UP000078597">
    <property type="component" value="Unassembled WGS sequence"/>
</dbReference>
<protein>
    <recommendedName>
        <fullName evidence="1">CERLI1-like PH domain-containing protein</fullName>
    </recommendedName>
</protein>
<gene>
    <name evidence="2" type="ORF">PMALA_076460</name>
</gene>
<dbReference type="EMBL" id="FLQW01006404">
    <property type="protein sequence ID" value="SBT00429.1"/>
    <property type="molecule type" value="Genomic_DNA"/>
</dbReference>
<dbReference type="InterPro" id="IPR056293">
    <property type="entry name" value="PH_CERLI1"/>
</dbReference>
<feature type="domain" description="CERLI1-like PH" evidence="1">
    <location>
        <begin position="2"/>
        <end position="71"/>
    </location>
</feature>
<reference evidence="3" key="1">
    <citation type="submission" date="2016-05" db="EMBL/GenBank/DDBJ databases">
        <authorList>
            <person name="Naeem Raeece"/>
        </authorList>
    </citation>
    <scope>NUCLEOTIDE SEQUENCE [LARGE SCALE GENOMIC DNA]</scope>
</reference>